<gene>
    <name evidence="3" type="primary">ABSGL_13635.1 scaffold 14267</name>
</gene>
<evidence type="ECO:0000313" key="4">
    <source>
        <dbReference type="Proteomes" id="UP000078561"/>
    </source>
</evidence>
<feature type="compositionally biased region" description="Basic and acidic residues" evidence="2">
    <location>
        <begin position="240"/>
        <end position="255"/>
    </location>
</feature>
<evidence type="ECO:0000256" key="2">
    <source>
        <dbReference type="SAM" id="MobiDB-lite"/>
    </source>
</evidence>
<dbReference type="GO" id="GO:0000398">
    <property type="term" value="P:mRNA splicing, via spliceosome"/>
    <property type="evidence" value="ECO:0007669"/>
    <property type="project" value="TreeGrafter"/>
</dbReference>
<dbReference type="Proteomes" id="UP000078561">
    <property type="component" value="Unassembled WGS sequence"/>
</dbReference>
<dbReference type="InterPro" id="IPR018609">
    <property type="entry name" value="Bud13"/>
</dbReference>
<dbReference type="GO" id="GO:0005684">
    <property type="term" value="C:U2-type spliceosomal complex"/>
    <property type="evidence" value="ECO:0007669"/>
    <property type="project" value="TreeGrafter"/>
</dbReference>
<dbReference type="EMBL" id="LT554871">
    <property type="protein sequence ID" value="SAM07977.1"/>
    <property type="molecule type" value="Genomic_DNA"/>
</dbReference>
<feature type="compositionally biased region" description="Polar residues" evidence="2">
    <location>
        <begin position="98"/>
        <end position="108"/>
    </location>
</feature>
<feature type="compositionally biased region" description="Basic residues" evidence="2">
    <location>
        <begin position="47"/>
        <end position="61"/>
    </location>
</feature>
<feature type="compositionally biased region" description="Basic residues" evidence="2">
    <location>
        <begin position="286"/>
        <end position="299"/>
    </location>
</feature>
<dbReference type="GO" id="GO:0003723">
    <property type="term" value="F:RNA binding"/>
    <property type="evidence" value="ECO:0007669"/>
    <property type="project" value="TreeGrafter"/>
</dbReference>
<keyword evidence="4" id="KW-1185">Reference proteome</keyword>
<dbReference type="InterPro" id="IPR051112">
    <property type="entry name" value="CWC26_splicing_factor"/>
</dbReference>
<dbReference type="Pfam" id="PF09736">
    <property type="entry name" value="Bud13"/>
    <property type="match status" value="1"/>
</dbReference>
<protein>
    <recommendedName>
        <fullName evidence="5">Pre-mRNA-splicing factor CWC26</fullName>
    </recommendedName>
</protein>
<proteinExistence type="inferred from homology"/>
<reference evidence="3" key="1">
    <citation type="submission" date="2016-04" db="EMBL/GenBank/DDBJ databases">
        <authorList>
            <person name="Evans L.H."/>
            <person name="Alamgir A."/>
            <person name="Owens N."/>
            <person name="Weber N.D."/>
            <person name="Virtaneva K."/>
            <person name="Barbian K."/>
            <person name="Babar A."/>
            <person name="Rosenke K."/>
        </authorList>
    </citation>
    <scope>NUCLEOTIDE SEQUENCE [LARGE SCALE GENOMIC DNA]</scope>
    <source>
        <strain evidence="3">CBS 101.48</strain>
    </source>
</reference>
<dbReference type="FunCoup" id="A0A168S6K5">
    <property type="interactions" value="96"/>
</dbReference>
<feature type="compositionally biased region" description="Acidic residues" evidence="2">
    <location>
        <begin position="117"/>
        <end position="126"/>
    </location>
</feature>
<evidence type="ECO:0000313" key="3">
    <source>
        <dbReference type="EMBL" id="SAM07977.1"/>
    </source>
</evidence>
<dbReference type="AlphaFoldDB" id="A0A168S6K5"/>
<sequence length="355" mass="40493">MEDDFIDQTDREALLRQKYLSRAPGDAATKAYIASKYLTGHDDEDKKRKKKKKHSSGHKIQQHGNIGIVDEDDWGWSNDKTTSDSSSKKRKKKALSTMVETAQPTNWKTARPINPGADDDDDDEEDKPVVVQDKRTALMTSSGGNQPRMSSGQKAGLLTSKEIQQEAARAKELEQRAVERMAAESGRQGGVVEEETIYRDNTGKKIDPKLAKAEAARQRKLEIERQERKMEWGKGLVQRNEQEQRRKQLAEETHKPLARYADDDDYNQGLKDQDRWNDPAAGFLTKKSRSSSGKGKRMTRPVYKGPWKPNRFMIQPGYRWDGVDRSNGYEDQFLLHQNKNKSLAAEAHAWSTEDM</sequence>
<dbReference type="OMA" id="GDVQRQE"/>
<feature type="region of interest" description="Disordered" evidence="2">
    <location>
        <begin position="234"/>
        <end position="308"/>
    </location>
</feature>
<feature type="region of interest" description="Disordered" evidence="2">
    <location>
        <begin position="35"/>
        <end position="157"/>
    </location>
</feature>
<dbReference type="PANTHER" id="PTHR31809">
    <property type="entry name" value="BUD13 HOMOLOG"/>
    <property type="match status" value="1"/>
</dbReference>
<name>A0A168S6K5_ABSGL</name>
<dbReference type="STRING" id="4829.A0A168S6K5"/>
<evidence type="ECO:0008006" key="5">
    <source>
        <dbReference type="Google" id="ProtNLM"/>
    </source>
</evidence>
<comment type="similarity">
    <text evidence="1">Belongs to the CWC26 family.</text>
</comment>
<dbReference type="GO" id="GO:0070274">
    <property type="term" value="C:RES complex"/>
    <property type="evidence" value="ECO:0007669"/>
    <property type="project" value="TreeGrafter"/>
</dbReference>
<dbReference type="PANTHER" id="PTHR31809:SF0">
    <property type="entry name" value="BUD13 HOMOLOG"/>
    <property type="match status" value="1"/>
</dbReference>
<dbReference type="OrthoDB" id="6022at2759"/>
<organism evidence="3">
    <name type="scientific">Absidia glauca</name>
    <name type="common">Pin mould</name>
    <dbReference type="NCBI Taxonomy" id="4829"/>
    <lineage>
        <taxon>Eukaryota</taxon>
        <taxon>Fungi</taxon>
        <taxon>Fungi incertae sedis</taxon>
        <taxon>Mucoromycota</taxon>
        <taxon>Mucoromycotina</taxon>
        <taxon>Mucoromycetes</taxon>
        <taxon>Mucorales</taxon>
        <taxon>Cunninghamellaceae</taxon>
        <taxon>Absidia</taxon>
    </lineage>
</organism>
<dbReference type="InParanoid" id="A0A168S6K5"/>
<accession>A0A168S6K5</accession>
<feature type="compositionally biased region" description="Polar residues" evidence="2">
    <location>
        <begin position="138"/>
        <end position="153"/>
    </location>
</feature>
<evidence type="ECO:0000256" key="1">
    <source>
        <dbReference type="ARBA" id="ARBA00011069"/>
    </source>
</evidence>